<dbReference type="EMBL" id="CH902620">
    <property type="protein sequence ID" value="EDV32408.1"/>
    <property type="molecule type" value="Genomic_DNA"/>
</dbReference>
<dbReference type="FunFam" id="3.30.160.60:FF:000100">
    <property type="entry name" value="Zinc finger 45-like"/>
    <property type="match status" value="1"/>
</dbReference>
<evidence type="ECO:0000256" key="6">
    <source>
        <dbReference type="ARBA" id="ARBA00022833"/>
    </source>
</evidence>
<dbReference type="InterPro" id="IPR050527">
    <property type="entry name" value="Snail/Krueppel_Znf"/>
</dbReference>
<reference evidence="13 14" key="1">
    <citation type="journal article" date="2007" name="Nature">
        <title>Evolution of genes and genomes on the Drosophila phylogeny.</title>
        <authorList>
            <consortium name="Drosophila 12 Genomes Consortium"/>
            <person name="Clark A.G."/>
            <person name="Eisen M.B."/>
            <person name="Smith D.R."/>
            <person name="Bergman C.M."/>
            <person name="Oliver B."/>
            <person name="Markow T.A."/>
            <person name="Kaufman T.C."/>
            <person name="Kellis M."/>
            <person name="Gelbart W."/>
            <person name="Iyer V.N."/>
            <person name="Pollard D.A."/>
            <person name="Sackton T.B."/>
            <person name="Larracuente A.M."/>
            <person name="Singh N.D."/>
            <person name="Abad J.P."/>
            <person name="Abt D.N."/>
            <person name="Adryan B."/>
            <person name="Aguade M."/>
            <person name="Akashi H."/>
            <person name="Anderson W.W."/>
            <person name="Aquadro C.F."/>
            <person name="Ardell D.H."/>
            <person name="Arguello R."/>
            <person name="Artieri C.G."/>
            <person name="Barbash D.A."/>
            <person name="Barker D."/>
            <person name="Barsanti P."/>
            <person name="Batterham P."/>
            <person name="Batzoglou S."/>
            <person name="Begun D."/>
            <person name="Bhutkar A."/>
            <person name="Blanco E."/>
            <person name="Bosak S.A."/>
            <person name="Bradley R.K."/>
            <person name="Brand A.D."/>
            <person name="Brent M.R."/>
            <person name="Brooks A.N."/>
            <person name="Brown R.H."/>
            <person name="Butlin R.K."/>
            <person name="Caggese C."/>
            <person name="Calvi B.R."/>
            <person name="Bernardo de Carvalho A."/>
            <person name="Caspi A."/>
            <person name="Castrezana S."/>
            <person name="Celniker S.E."/>
            <person name="Chang J.L."/>
            <person name="Chapple C."/>
            <person name="Chatterji S."/>
            <person name="Chinwalla A."/>
            <person name="Civetta A."/>
            <person name="Clifton S.W."/>
            <person name="Comeron J.M."/>
            <person name="Costello J.C."/>
            <person name="Coyne J.A."/>
            <person name="Daub J."/>
            <person name="David R.G."/>
            <person name="Delcher A.L."/>
            <person name="Delehaunty K."/>
            <person name="Do C.B."/>
            <person name="Ebling H."/>
            <person name="Edwards K."/>
            <person name="Eickbush T."/>
            <person name="Evans J.D."/>
            <person name="Filipski A."/>
            <person name="Findeiss S."/>
            <person name="Freyhult E."/>
            <person name="Fulton L."/>
            <person name="Fulton R."/>
            <person name="Garcia A.C."/>
            <person name="Gardiner A."/>
            <person name="Garfield D.A."/>
            <person name="Garvin B.E."/>
            <person name="Gibson G."/>
            <person name="Gilbert D."/>
            <person name="Gnerre S."/>
            <person name="Godfrey J."/>
            <person name="Good R."/>
            <person name="Gotea V."/>
            <person name="Gravely B."/>
            <person name="Greenberg A.J."/>
            <person name="Griffiths-Jones S."/>
            <person name="Gross S."/>
            <person name="Guigo R."/>
            <person name="Gustafson E.A."/>
            <person name="Haerty W."/>
            <person name="Hahn M.W."/>
            <person name="Halligan D.L."/>
            <person name="Halpern A.L."/>
            <person name="Halter G.M."/>
            <person name="Han M.V."/>
            <person name="Heger A."/>
            <person name="Hillier L."/>
            <person name="Hinrichs A.S."/>
            <person name="Holmes I."/>
            <person name="Hoskins R.A."/>
            <person name="Hubisz M.J."/>
            <person name="Hultmark D."/>
            <person name="Huntley M.A."/>
            <person name="Jaffe D.B."/>
            <person name="Jagadeeshan S."/>
            <person name="Jeck W.R."/>
            <person name="Johnson J."/>
            <person name="Jones C.D."/>
            <person name="Jordan W.C."/>
            <person name="Karpen G.H."/>
            <person name="Kataoka E."/>
            <person name="Keightley P.D."/>
            <person name="Kheradpour P."/>
            <person name="Kirkness E.F."/>
            <person name="Koerich L.B."/>
            <person name="Kristiansen K."/>
            <person name="Kudrna D."/>
            <person name="Kulathinal R.J."/>
            <person name="Kumar S."/>
            <person name="Kwok R."/>
            <person name="Lander E."/>
            <person name="Langley C.H."/>
            <person name="Lapoint R."/>
            <person name="Lazzaro B.P."/>
            <person name="Lee S.J."/>
            <person name="Levesque L."/>
            <person name="Li R."/>
            <person name="Lin C.F."/>
            <person name="Lin M.F."/>
            <person name="Lindblad-Toh K."/>
            <person name="Llopart A."/>
            <person name="Long M."/>
            <person name="Low L."/>
            <person name="Lozovsky E."/>
            <person name="Lu J."/>
            <person name="Luo M."/>
            <person name="Machado C.A."/>
            <person name="Makalowski W."/>
            <person name="Marzo M."/>
            <person name="Matsuda M."/>
            <person name="Matzkin L."/>
            <person name="McAllister B."/>
            <person name="McBride C.S."/>
            <person name="McKernan B."/>
            <person name="McKernan K."/>
            <person name="Mendez-Lago M."/>
            <person name="Minx P."/>
            <person name="Mollenhauer M.U."/>
            <person name="Montooth K."/>
            <person name="Mount S.M."/>
            <person name="Mu X."/>
            <person name="Myers E."/>
            <person name="Negre B."/>
            <person name="Newfeld S."/>
            <person name="Nielsen R."/>
            <person name="Noor M.A."/>
            <person name="O'Grady P."/>
            <person name="Pachter L."/>
            <person name="Papaceit M."/>
            <person name="Parisi M.J."/>
            <person name="Parisi M."/>
            <person name="Parts L."/>
            <person name="Pedersen J.S."/>
            <person name="Pesole G."/>
            <person name="Phillippy A.M."/>
            <person name="Ponting C.P."/>
            <person name="Pop M."/>
            <person name="Porcelli D."/>
            <person name="Powell J.R."/>
            <person name="Prohaska S."/>
            <person name="Pruitt K."/>
            <person name="Puig M."/>
            <person name="Quesneville H."/>
            <person name="Ram K.R."/>
            <person name="Rand D."/>
            <person name="Rasmussen M.D."/>
            <person name="Reed L.K."/>
            <person name="Reenan R."/>
            <person name="Reily A."/>
            <person name="Remington K.A."/>
            <person name="Rieger T.T."/>
            <person name="Ritchie M.G."/>
            <person name="Robin C."/>
            <person name="Rogers Y.H."/>
            <person name="Rohde C."/>
            <person name="Rozas J."/>
            <person name="Rubenfield M.J."/>
            <person name="Ruiz A."/>
            <person name="Russo S."/>
            <person name="Salzberg S.L."/>
            <person name="Sanchez-Gracia A."/>
            <person name="Saranga D.J."/>
            <person name="Sato H."/>
            <person name="Schaeffer S.W."/>
            <person name="Schatz M.C."/>
            <person name="Schlenke T."/>
            <person name="Schwartz R."/>
            <person name="Segarra C."/>
            <person name="Singh R.S."/>
            <person name="Sirot L."/>
            <person name="Sirota M."/>
            <person name="Sisneros N.B."/>
            <person name="Smith C.D."/>
            <person name="Smith T.F."/>
            <person name="Spieth J."/>
            <person name="Stage D.E."/>
            <person name="Stark A."/>
            <person name="Stephan W."/>
            <person name="Strausberg R.L."/>
            <person name="Strempel S."/>
            <person name="Sturgill D."/>
            <person name="Sutton G."/>
            <person name="Sutton G.G."/>
            <person name="Tao W."/>
            <person name="Teichmann S."/>
            <person name="Tobari Y.N."/>
            <person name="Tomimura Y."/>
            <person name="Tsolas J.M."/>
            <person name="Valente V.L."/>
            <person name="Venter E."/>
            <person name="Venter J.C."/>
            <person name="Vicario S."/>
            <person name="Vieira F.G."/>
            <person name="Vilella A.J."/>
            <person name="Villasante A."/>
            <person name="Walenz B."/>
            <person name="Wang J."/>
            <person name="Wasserman M."/>
            <person name="Watts T."/>
            <person name="Wilson D."/>
            <person name="Wilson R.K."/>
            <person name="Wing R.A."/>
            <person name="Wolfner M.F."/>
            <person name="Wong A."/>
            <person name="Wong G.K."/>
            <person name="Wu C.I."/>
            <person name="Wu G."/>
            <person name="Yamamoto D."/>
            <person name="Yang H.P."/>
            <person name="Yang S.P."/>
            <person name="Yorke J.A."/>
            <person name="Yoshida K."/>
            <person name="Zdobnov E."/>
            <person name="Zhang P."/>
            <person name="Zhang Y."/>
            <person name="Zimin A.V."/>
            <person name="Baldwin J."/>
            <person name="Abdouelleil A."/>
            <person name="Abdulkadir J."/>
            <person name="Abebe A."/>
            <person name="Abera B."/>
            <person name="Abreu J."/>
            <person name="Acer S.C."/>
            <person name="Aftuck L."/>
            <person name="Alexander A."/>
            <person name="An P."/>
            <person name="Anderson E."/>
            <person name="Anderson S."/>
            <person name="Arachi H."/>
            <person name="Azer M."/>
            <person name="Bachantsang P."/>
            <person name="Barry A."/>
            <person name="Bayul T."/>
            <person name="Berlin A."/>
            <person name="Bessette D."/>
            <person name="Bloom T."/>
            <person name="Blye J."/>
            <person name="Boguslavskiy L."/>
            <person name="Bonnet C."/>
            <person name="Boukhgalter B."/>
            <person name="Bourzgui I."/>
            <person name="Brown A."/>
            <person name="Cahill P."/>
            <person name="Channer S."/>
            <person name="Cheshatsang Y."/>
            <person name="Chuda L."/>
            <person name="Citroen M."/>
            <person name="Collymore A."/>
            <person name="Cooke P."/>
            <person name="Costello M."/>
            <person name="D'Aco K."/>
            <person name="Daza R."/>
            <person name="De Haan G."/>
            <person name="DeGray S."/>
            <person name="DeMaso C."/>
            <person name="Dhargay N."/>
            <person name="Dooley K."/>
            <person name="Dooley E."/>
            <person name="Doricent M."/>
            <person name="Dorje P."/>
            <person name="Dorjee K."/>
            <person name="Dupes A."/>
            <person name="Elong R."/>
            <person name="Falk J."/>
            <person name="Farina A."/>
            <person name="Faro S."/>
            <person name="Ferguson D."/>
            <person name="Fisher S."/>
            <person name="Foley C.D."/>
            <person name="Franke A."/>
            <person name="Friedrich D."/>
            <person name="Gadbois L."/>
            <person name="Gearin G."/>
            <person name="Gearin C.R."/>
            <person name="Giannoukos G."/>
            <person name="Goode T."/>
            <person name="Graham J."/>
            <person name="Grandbois E."/>
            <person name="Grewal S."/>
            <person name="Gyaltsen K."/>
            <person name="Hafez N."/>
            <person name="Hagos B."/>
            <person name="Hall J."/>
            <person name="Henson C."/>
            <person name="Hollinger A."/>
            <person name="Honan T."/>
            <person name="Huard M.D."/>
            <person name="Hughes L."/>
            <person name="Hurhula B."/>
            <person name="Husby M.E."/>
            <person name="Kamat A."/>
            <person name="Kanga B."/>
            <person name="Kashin S."/>
            <person name="Khazanovich D."/>
            <person name="Kisner P."/>
            <person name="Lance K."/>
            <person name="Lara M."/>
            <person name="Lee W."/>
            <person name="Lennon N."/>
            <person name="Letendre F."/>
            <person name="LeVine R."/>
            <person name="Lipovsky A."/>
            <person name="Liu X."/>
            <person name="Liu J."/>
            <person name="Liu S."/>
            <person name="Lokyitsang T."/>
            <person name="Lokyitsang Y."/>
            <person name="Lubonja R."/>
            <person name="Lui A."/>
            <person name="MacDonald P."/>
            <person name="Magnisalis V."/>
            <person name="Maru K."/>
            <person name="Matthews C."/>
            <person name="McCusker W."/>
            <person name="McDonough S."/>
            <person name="Mehta T."/>
            <person name="Meldrim J."/>
            <person name="Meneus L."/>
            <person name="Mihai O."/>
            <person name="Mihalev A."/>
            <person name="Mihova T."/>
            <person name="Mittelman R."/>
            <person name="Mlenga V."/>
            <person name="Montmayeur A."/>
            <person name="Mulrain L."/>
            <person name="Navidi A."/>
            <person name="Naylor J."/>
            <person name="Negash T."/>
            <person name="Nguyen T."/>
            <person name="Nguyen N."/>
            <person name="Nicol R."/>
            <person name="Norbu C."/>
            <person name="Norbu N."/>
            <person name="Novod N."/>
            <person name="O'Neill B."/>
            <person name="Osman S."/>
            <person name="Markiewicz E."/>
            <person name="Oyono O.L."/>
            <person name="Patti C."/>
            <person name="Phunkhang P."/>
            <person name="Pierre F."/>
            <person name="Priest M."/>
            <person name="Raghuraman S."/>
            <person name="Rege F."/>
            <person name="Reyes R."/>
            <person name="Rise C."/>
            <person name="Rogov P."/>
            <person name="Ross K."/>
            <person name="Ryan E."/>
            <person name="Settipalli S."/>
            <person name="Shea T."/>
            <person name="Sherpa N."/>
            <person name="Shi L."/>
            <person name="Shih D."/>
            <person name="Sparrow T."/>
            <person name="Spaulding J."/>
            <person name="Stalker J."/>
            <person name="Stange-Thomann N."/>
            <person name="Stavropoulos S."/>
            <person name="Stone C."/>
            <person name="Strader C."/>
            <person name="Tesfaye S."/>
            <person name="Thomson T."/>
            <person name="Thoulutsang Y."/>
            <person name="Thoulutsang D."/>
            <person name="Topham K."/>
            <person name="Topping I."/>
            <person name="Tsamla T."/>
            <person name="Vassiliev H."/>
            <person name="Vo A."/>
            <person name="Wangchuk T."/>
            <person name="Wangdi T."/>
            <person name="Weiand M."/>
            <person name="Wilkinson J."/>
            <person name="Wilson A."/>
            <person name="Yadav S."/>
            <person name="Young G."/>
            <person name="Yu Q."/>
            <person name="Zembek L."/>
            <person name="Zhong D."/>
            <person name="Zimmer A."/>
            <person name="Zwirko Z."/>
            <person name="Jaffe D.B."/>
            <person name="Alvarez P."/>
            <person name="Brockman W."/>
            <person name="Butler J."/>
            <person name="Chin C."/>
            <person name="Gnerre S."/>
            <person name="Grabherr M."/>
            <person name="Kleber M."/>
            <person name="Mauceli E."/>
            <person name="MacCallum I."/>
        </authorList>
    </citation>
    <scope>NUCLEOTIDE SEQUENCE [LARGE SCALE GENOMIC DNA]</scope>
    <source>
        <strain evidence="14">Tucson 14024-0371.13</strain>
    </source>
</reference>
<comment type="subcellular location">
    <subcellularLocation>
        <location evidence="1">Nucleus</location>
    </subcellularLocation>
</comment>
<evidence type="ECO:0000256" key="9">
    <source>
        <dbReference type="ARBA" id="ARBA00037948"/>
    </source>
</evidence>
<comment type="similarity">
    <text evidence="9">Belongs to the snail C2H2-type zinc-finger protein family.</text>
</comment>
<keyword evidence="3" id="KW-0479">Metal-binding</keyword>
<evidence type="ECO:0000313" key="14">
    <source>
        <dbReference type="Proteomes" id="UP000007801"/>
    </source>
</evidence>
<gene>
    <name evidence="13" type="primary">Dana\GF15824</name>
    <name evidence="13" type="synonym">dana_GLEANR_16586</name>
    <name evidence="13" type="ORF">GF15824</name>
</gene>
<evidence type="ECO:0000256" key="10">
    <source>
        <dbReference type="PROSITE-ProRule" id="PRU00042"/>
    </source>
</evidence>
<dbReference type="InterPro" id="IPR036236">
    <property type="entry name" value="Znf_C2H2_sf"/>
</dbReference>
<evidence type="ECO:0000259" key="12">
    <source>
        <dbReference type="PROSITE" id="PS50157"/>
    </source>
</evidence>
<dbReference type="PANTHER" id="PTHR24388">
    <property type="entry name" value="ZINC FINGER PROTEIN"/>
    <property type="match status" value="1"/>
</dbReference>
<dbReference type="FunCoup" id="B3MJV3">
    <property type="interactions" value="315"/>
</dbReference>
<organism evidence="13 14">
    <name type="scientific">Drosophila ananassae</name>
    <name type="common">Fruit fly</name>
    <dbReference type="NCBI Taxonomy" id="7217"/>
    <lineage>
        <taxon>Eukaryota</taxon>
        <taxon>Metazoa</taxon>
        <taxon>Ecdysozoa</taxon>
        <taxon>Arthropoda</taxon>
        <taxon>Hexapoda</taxon>
        <taxon>Insecta</taxon>
        <taxon>Pterygota</taxon>
        <taxon>Neoptera</taxon>
        <taxon>Endopterygota</taxon>
        <taxon>Diptera</taxon>
        <taxon>Brachycera</taxon>
        <taxon>Muscomorpha</taxon>
        <taxon>Ephydroidea</taxon>
        <taxon>Drosophilidae</taxon>
        <taxon>Drosophila</taxon>
        <taxon>Sophophora</taxon>
    </lineage>
</organism>
<dbReference type="OrthoDB" id="1095242at2759"/>
<evidence type="ECO:0000256" key="3">
    <source>
        <dbReference type="ARBA" id="ARBA00022723"/>
    </source>
</evidence>
<dbReference type="SMART" id="SM00355">
    <property type="entry name" value="ZnF_C2H2"/>
    <property type="match status" value="11"/>
</dbReference>
<dbReference type="InParanoid" id="B3MJV3"/>
<dbReference type="FunFam" id="3.30.160.60:FF:000110">
    <property type="entry name" value="Zinc finger protein-like"/>
    <property type="match status" value="2"/>
</dbReference>
<dbReference type="GO" id="GO:0008270">
    <property type="term" value="F:zinc ion binding"/>
    <property type="evidence" value="ECO:0007669"/>
    <property type="project" value="UniProtKB-KW"/>
</dbReference>
<proteinExistence type="inferred from homology"/>
<keyword evidence="7" id="KW-0238">DNA-binding</keyword>
<keyword evidence="8" id="KW-0539">Nucleus</keyword>
<evidence type="ECO:0000256" key="5">
    <source>
        <dbReference type="ARBA" id="ARBA00022771"/>
    </source>
</evidence>
<feature type="domain" description="C2H2-type" evidence="12">
    <location>
        <begin position="463"/>
        <end position="490"/>
    </location>
</feature>
<evidence type="ECO:0000256" key="2">
    <source>
        <dbReference type="ARBA" id="ARBA00006991"/>
    </source>
</evidence>
<keyword evidence="14" id="KW-1185">Reference proteome</keyword>
<dbReference type="OMA" id="FHCMCCA"/>
<evidence type="ECO:0000256" key="11">
    <source>
        <dbReference type="SAM" id="MobiDB-lite"/>
    </source>
</evidence>
<dbReference type="FunFam" id="3.30.160.60:FF:003121">
    <property type="entry name" value="zinc finger protein 250"/>
    <property type="match status" value="1"/>
</dbReference>
<sequence>MAVQLTQSYHHLPLTITPILGSKPDHQQQQHLQQQQQQQHLQQQQQQQQLQQQQQQQQPQLQFLNEPQSNPPPNPPQPQPPDLTFHCMCCSEFFVHPLALYQHMNTVHPNEGTNVVQAEKEPGADGQEDEDYSWIFEPVCELAEDGSSSSSDDNDSSDDDSDSSDDSSDDDSSSSGSSSSNSSSSSSSRPTSNSNSNTQQSQDWVQPMRGLIQTPNPNEFQLQTADPRESTSIILLQPEMSTPSMGVPESLIQSLGGGFTLAPSAPIKRRRGRRSKANVPLLDSATDPAAQKCFQCSHCEASFPNAGDLSKHVRSHITNKPFQCSICQKTFTHIGSLNTHIRIHSGEKPYKCELCPKAFTQSSSLMVHMRSHSVKKPHQCLLCDKGFVNHSSLLLHQKTHAEPTETFVCPECEREFKAEALLDEHMRMHTQELVYQCAICREAFRASSELVQHMKNHLGEKPFTCSLCDRSFTQSGSLNIHMRIHTGEKPFQCKLCDKCFTQASSLSVHMKIHAGEKPYPCPICGKSYSQQAYLNKHIQAHQTSAARAPPPEIPTMPQQPRETLVCIVCGSLHADATALSQHVITQHAALLDTMKQQPPEGGFMSGVQEQEAYMQRVQTVFQQMNQQQQQQPSQQQQQQVAPVQPAIDSTGEDEEEPEDEGDDRETPEEDGEDEEELEEEEKPMSDDLEPFLGVQEEAILMDSDIYYDDFADMDVGCQEEVCGDYVLNEEEVCTEELI</sequence>
<feature type="domain" description="C2H2-type" evidence="12">
    <location>
        <begin position="85"/>
        <end position="113"/>
    </location>
</feature>
<dbReference type="Gene3D" id="3.30.160.60">
    <property type="entry name" value="Classic Zinc Finger"/>
    <property type="match status" value="9"/>
</dbReference>
<accession>B3MJV3</accession>
<feature type="domain" description="C2H2-type" evidence="12">
    <location>
        <begin position="350"/>
        <end position="377"/>
    </location>
</feature>
<feature type="region of interest" description="Disordered" evidence="11">
    <location>
        <begin position="143"/>
        <end position="203"/>
    </location>
</feature>
<dbReference type="PROSITE" id="PS00028">
    <property type="entry name" value="ZINC_FINGER_C2H2_1"/>
    <property type="match status" value="10"/>
</dbReference>
<comment type="similarity">
    <text evidence="2">Belongs to the krueppel C2H2-type zinc-finger protein family.</text>
</comment>
<feature type="compositionally biased region" description="Acidic residues" evidence="11">
    <location>
        <begin position="152"/>
        <end position="172"/>
    </location>
</feature>
<evidence type="ECO:0000256" key="8">
    <source>
        <dbReference type="ARBA" id="ARBA00023242"/>
    </source>
</evidence>
<name>B3MJV3_DROAN</name>
<feature type="region of interest" description="Disordered" evidence="11">
    <location>
        <begin position="624"/>
        <end position="688"/>
    </location>
</feature>
<evidence type="ECO:0000313" key="13">
    <source>
        <dbReference type="EMBL" id="EDV32408.1"/>
    </source>
</evidence>
<keyword evidence="4" id="KW-0677">Repeat</keyword>
<feature type="domain" description="C2H2-type" evidence="12">
    <location>
        <begin position="322"/>
        <end position="349"/>
    </location>
</feature>
<dbReference type="AlphaFoldDB" id="B3MJV3"/>
<evidence type="ECO:0000256" key="7">
    <source>
        <dbReference type="ARBA" id="ARBA00023125"/>
    </source>
</evidence>
<dbReference type="eggNOG" id="KOG1721">
    <property type="taxonomic scope" value="Eukaryota"/>
</dbReference>
<feature type="compositionally biased region" description="Low complexity" evidence="11">
    <location>
        <begin position="624"/>
        <end position="645"/>
    </location>
</feature>
<dbReference type="HOGENOM" id="CLU_019197_0_0_1"/>
<feature type="region of interest" description="Disordered" evidence="11">
    <location>
        <begin position="17"/>
        <end position="80"/>
    </location>
</feature>
<dbReference type="FunFam" id="3.30.160.60:FF:001158">
    <property type="entry name" value="zinc finger protein 22"/>
    <property type="match status" value="1"/>
</dbReference>
<dbReference type="FunFam" id="3.30.160.60:FF:000475">
    <property type="entry name" value="zinc finger protein 32 isoform X1"/>
    <property type="match status" value="1"/>
</dbReference>
<dbReference type="InterPro" id="IPR013087">
    <property type="entry name" value="Znf_C2H2_type"/>
</dbReference>
<evidence type="ECO:0000256" key="1">
    <source>
        <dbReference type="ARBA" id="ARBA00004123"/>
    </source>
</evidence>
<feature type="compositionally biased region" description="Low complexity" evidence="11">
    <location>
        <begin position="29"/>
        <end position="68"/>
    </location>
</feature>
<feature type="domain" description="C2H2-type" evidence="12">
    <location>
        <begin position="435"/>
        <end position="462"/>
    </location>
</feature>
<feature type="domain" description="C2H2-type" evidence="12">
    <location>
        <begin position="378"/>
        <end position="405"/>
    </location>
</feature>
<dbReference type="FunFam" id="3.30.160.60:FF:000303">
    <property type="entry name" value="Zinc finger protein 41"/>
    <property type="match status" value="1"/>
</dbReference>
<dbReference type="STRING" id="7217.B3MJV3"/>
<dbReference type="Pfam" id="PF00096">
    <property type="entry name" value="zf-C2H2"/>
    <property type="match status" value="8"/>
</dbReference>
<dbReference type="GO" id="GO:0000978">
    <property type="term" value="F:RNA polymerase II cis-regulatory region sequence-specific DNA binding"/>
    <property type="evidence" value="ECO:0007669"/>
    <property type="project" value="TreeGrafter"/>
</dbReference>
<dbReference type="GO" id="GO:0005634">
    <property type="term" value="C:nucleus"/>
    <property type="evidence" value="ECO:0007669"/>
    <property type="project" value="UniProtKB-SubCell"/>
</dbReference>
<keyword evidence="5 10" id="KW-0863">Zinc-finger</keyword>
<dbReference type="GeneID" id="6498629"/>
<feature type="compositionally biased region" description="Pro residues" evidence="11">
    <location>
        <begin position="69"/>
        <end position="80"/>
    </location>
</feature>
<dbReference type="SMR" id="B3MJV3"/>
<protein>
    <recommendedName>
        <fullName evidence="12">C2H2-type domain-containing protein</fullName>
    </recommendedName>
</protein>
<keyword evidence="6" id="KW-0862">Zinc</keyword>
<evidence type="ECO:0000256" key="4">
    <source>
        <dbReference type="ARBA" id="ARBA00022737"/>
    </source>
</evidence>
<dbReference type="GO" id="GO:0000981">
    <property type="term" value="F:DNA-binding transcription factor activity, RNA polymerase II-specific"/>
    <property type="evidence" value="ECO:0007669"/>
    <property type="project" value="TreeGrafter"/>
</dbReference>
<dbReference type="Pfam" id="PF13894">
    <property type="entry name" value="zf-C2H2_4"/>
    <property type="match status" value="1"/>
</dbReference>
<dbReference type="KEGG" id="dan:6498629"/>
<dbReference type="Proteomes" id="UP000007801">
    <property type="component" value="Unassembled WGS sequence"/>
</dbReference>
<feature type="domain" description="C2H2-type" evidence="12">
    <location>
        <begin position="491"/>
        <end position="518"/>
    </location>
</feature>
<feature type="domain" description="C2H2-type" evidence="12">
    <location>
        <begin position="519"/>
        <end position="546"/>
    </location>
</feature>
<feature type="domain" description="C2H2-type" evidence="12">
    <location>
        <begin position="407"/>
        <end position="434"/>
    </location>
</feature>
<dbReference type="PhylomeDB" id="B3MJV3"/>
<dbReference type="PANTHER" id="PTHR24388:SF54">
    <property type="entry name" value="PROTEIN ESCARGOT"/>
    <property type="match status" value="1"/>
</dbReference>
<dbReference type="SUPFAM" id="SSF57667">
    <property type="entry name" value="beta-beta-alpha zinc fingers"/>
    <property type="match status" value="5"/>
</dbReference>
<feature type="domain" description="C2H2-type" evidence="12">
    <location>
        <begin position="294"/>
        <end position="321"/>
    </location>
</feature>
<feature type="compositionally biased region" description="Acidic residues" evidence="11">
    <location>
        <begin position="650"/>
        <end position="688"/>
    </location>
</feature>
<dbReference type="PROSITE" id="PS50157">
    <property type="entry name" value="ZINC_FINGER_C2H2_2"/>
    <property type="match status" value="10"/>
</dbReference>
<feature type="compositionally biased region" description="Low complexity" evidence="11">
    <location>
        <begin position="173"/>
        <end position="202"/>
    </location>
</feature>